<dbReference type="InterPro" id="IPR002781">
    <property type="entry name" value="TM_pro_TauE-like"/>
</dbReference>
<comment type="similarity">
    <text evidence="2 8">Belongs to the 4-toluene sulfonate uptake permease (TSUP) (TC 2.A.102) family.</text>
</comment>
<keyword evidence="6 8" id="KW-1133">Transmembrane helix</keyword>
<organism evidence="9 10">
    <name type="scientific">Actinoplanes philippinensis</name>
    <dbReference type="NCBI Taxonomy" id="35752"/>
    <lineage>
        <taxon>Bacteria</taxon>
        <taxon>Bacillati</taxon>
        <taxon>Actinomycetota</taxon>
        <taxon>Actinomycetes</taxon>
        <taxon>Micromonosporales</taxon>
        <taxon>Micromonosporaceae</taxon>
        <taxon>Actinoplanes</taxon>
    </lineage>
</organism>
<proteinExistence type="inferred from homology"/>
<evidence type="ECO:0000256" key="8">
    <source>
        <dbReference type="RuleBase" id="RU363041"/>
    </source>
</evidence>
<feature type="transmembrane region" description="Helical" evidence="8">
    <location>
        <begin position="76"/>
        <end position="95"/>
    </location>
</feature>
<feature type="transmembrane region" description="Helical" evidence="8">
    <location>
        <begin position="182"/>
        <end position="200"/>
    </location>
</feature>
<dbReference type="EMBL" id="FONV01000002">
    <property type="protein sequence ID" value="SFE60986.1"/>
    <property type="molecule type" value="Genomic_DNA"/>
</dbReference>
<dbReference type="PANTHER" id="PTHR30269:SF0">
    <property type="entry name" value="MEMBRANE TRANSPORTER PROTEIN YFCA-RELATED"/>
    <property type="match status" value="1"/>
</dbReference>
<evidence type="ECO:0000256" key="4">
    <source>
        <dbReference type="ARBA" id="ARBA00022475"/>
    </source>
</evidence>
<feature type="transmembrane region" description="Helical" evidence="8">
    <location>
        <begin position="143"/>
        <end position="170"/>
    </location>
</feature>
<evidence type="ECO:0000256" key="3">
    <source>
        <dbReference type="ARBA" id="ARBA00022448"/>
    </source>
</evidence>
<evidence type="ECO:0000256" key="6">
    <source>
        <dbReference type="ARBA" id="ARBA00022989"/>
    </source>
</evidence>
<keyword evidence="4 8" id="KW-1003">Cell membrane</keyword>
<reference evidence="9 10" key="1">
    <citation type="submission" date="2016-10" db="EMBL/GenBank/DDBJ databases">
        <authorList>
            <person name="de Groot N.N."/>
        </authorList>
    </citation>
    <scope>NUCLEOTIDE SEQUENCE [LARGE SCALE GENOMIC DNA]</scope>
    <source>
        <strain evidence="9 10">DSM 43019</strain>
    </source>
</reference>
<evidence type="ECO:0000256" key="5">
    <source>
        <dbReference type="ARBA" id="ARBA00022692"/>
    </source>
</evidence>
<accession>A0A1I2BXS3</accession>
<evidence type="ECO:0000256" key="7">
    <source>
        <dbReference type="ARBA" id="ARBA00023136"/>
    </source>
</evidence>
<feature type="transmembrane region" description="Helical" evidence="8">
    <location>
        <begin position="206"/>
        <end position="225"/>
    </location>
</feature>
<evidence type="ECO:0000256" key="1">
    <source>
        <dbReference type="ARBA" id="ARBA00004651"/>
    </source>
</evidence>
<dbReference type="PANTHER" id="PTHR30269">
    <property type="entry name" value="TRANSMEMBRANE PROTEIN YFCA"/>
    <property type="match status" value="1"/>
</dbReference>
<dbReference type="Proteomes" id="UP000199645">
    <property type="component" value="Unassembled WGS sequence"/>
</dbReference>
<keyword evidence="7 8" id="KW-0472">Membrane</keyword>
<dbReference type="OrthoDB" id="3782574at2"/>
<keyword evidence="3" id="KW-0813">Transport</keyword>
<feature type="transmembrane region" description="Helical" evidence="8">
    <location>
        <begin position="102"/>
        <end position="123"/>
    </location>
</feature>
<name>A0A1I2BXS3_9ACTN</name>
<dbReference type="Pfam" id="PF01925">
    <property type="entry name" value="TauE"/>
    <property type="match status" value="1"/>
</dbReference>
<sequence length="255" mass="26064">MDVTEILLLVVAGVAAGAINAIAGGGSLITFPSLIAIGLPSVDANVTNSVSVFPGYLSSVAGSRADLAGQGRRVRATIPAAVTGSAAGCALLLLTPARAFELVVPFLVLGAAATLAFQARLRALVGHPRSMSPRRAAVTLQCVVFVGAIYGGYFGAALGVMYVAALALILDEPLKRINALKNVLSATVGLVTLLVFAAFARVDWAAVATLAPATIVGGYAGARLARRLPQRVLKYLIVTFGATVGLFLFYRASLG</sequence>
<comment type="subcellular location">
    <subcellularLocation>
        <location evidence="1 8">Cell membrane</location>
        <topology evidence="1 8">Multi-pass membrane protein</topology>
    </subcellularLocation>
</comment>
<evidence type="ECO:0000256" key="2">
    <source>
        <dbReference type="ARBA" id="ARBA00009142"/>
    </source>
</evidence>
<evidence type="ECO:0000313" key="10">
    <source>
        <dbReference type="Proteomes" id="UP000199645"/>
    </source>
</evidence>
<dbReference type="AlphaFoldDB" id="A0A1I2BXS3"/>
<keyword evidence="5 8" id="KW-0812">Transmembrane</keyword>
<protein>
    <recommendedName>
        <fullName evidence="8">Probable membrane transporter protein</fullName>
    </recommendedName>
</protein>
<dbReference type="InterPro" id="IPR052017">
    <property type="entry name" value="TSUP"/>
</dbReference>
<feature type="transmembrane region" description="Helical" evidence="8">
    <location>
        <begin position="232"/>
        <end position="250"/>
    </location>
</feature>
<gene>
    <name evidence="9" type="ORF">SAMN05421541_102593</name>
</gene>
<evidence type="ECO:0000313" key="9">
    <source>
        <dbReference type="EMBL" id="SFE60986.1"/>
    </source>
</evidence>
<dbReference type="GO" id="GO:0005886">
    <property type="term" value="C:plasma membrane"/>
    <property type="evidence" value="ECO:0007669"/>
    <property type="project" value="UniProtKB-SubCell"/>
</dbReference>
<keyword evidence="10" id="KW-1185">Reference proteome</keyword>
<dbReference type="RefSeq" id="WP_093610965.1">
    <property type="nucleotide sequence ID" value="NZ_BOMT01000020.1"/>
</dbReference>